<sequence length="656" mass="73969">MDKLLLNLPKPFLILTDANAHHPSWGSPKADSRGNHISQWITNNNLVLLNTGEPTHISPTGSFSHIDLTIATPDIAPSFTWHPHHDLHNSDHFPIIINSSIQLPTNAIPYWKLSDANWEGFRNDLKLPTTFLSPSQACGTIVHSLLRAATTHIPVTKRITSFRSNGWWTPECTTAKRSKNRALTQYKHHLGNINLWITFKKARAKFRRTVLEAQRTNWANFLSTITARTSSSEVWRKVRSIRSPTTTNTIILKENNKLITEPAEVANSLAVHFSRKSNGTSTDPTFTTHRNKCEQTPIIFPSDDEIWYNCTFEKSELDRALSTCKSKCPGPDNIPFAFLQQLTSEQTGIMLSFFNYIYHTGFPHQWREATVIPILKVGKTATATSSYRPIALTNCICKIMEKMINWRLQAFLEQQSFFDPCQSGFRAGHSTLDGLARLEHSIKDSLLLNNICLAVFLDISQAFDTVWHYGLLHKLHALGLKGRLADFIQQFLKLRSIRVRVTSTTSNSFPLYSGVPQGSVLSPTLFTILINDLFAQLPPGVSHSLYADDGALWITGSSLPELTNTMQLALNIIENWSHTWGLQMAPTKTKAITFTRRNLQFPILKLNGENINFVTSTTFLGMILDRRLTWAQHITSLQSRCSSDLRLMSVLAGVQN</sequence>
<keyword evidence="2" id="KW-0695">RNA-directed DNA polymerase</keyword>
<dbReference type="SUPFAM" id="SSF56672">
    <property type="entry name" value="DNA/RNA polymerases"/>
    <property type="match status" value="1"/>
</dbReference>
<feature type="domain" description="Reverse transcriptase" evidence="1">
    <location>
        <begin position="355"/>
        <end position="624"/>
    </location>
</feature>
<dbReference type="CDD" id="cd01650">
    <property type="entry name" value="RT_nLTR_like"/>
    <property type="match status" value="1"/>
</dbReference>
<reference evidence="2" key="1">
    <citation type="journal article" date="2018" name="Biosci. Biotechnol. Biochem.">
        <title>Polysaccharide hydrolase of the hadal zone amphipods Hirondellea gigas.</title>
        <authorList>
            <person name="Kobayashi H."/>
            <person name="Nagahama T."/>
            <person name="Arai W."/>
            <person name="Sasagawa Y."/>
            <person name="Umeda M."/>
            <person name="Hayashi T."/>
            <person name="Nikaido I."/>
            <person name="Watanabe H."/>
            <person name="Oguri K."/>
            <person name="Kitazato H."/>
            <person name="Fujioka K."/>
            <person name="Kido Y."/>
            <person name="Takami H."/>
        </authorList>
    </citation>
    <scope>NUCLEOTIDE SEQUENCE</scope>
    <source>
        <tissue evidence="2">Whole body</tissue>
    </source>
</reference>
<name>A0A2P2I0P6_9CRUS</name>
<evidence type="ECO:0000313" key="2">
    <source>
        <dbReference type="EMBL" id="LAB67593.1"/>
    </source>
</evidence>
<dbReference type="Pfam" id="PF00078">
    <property type="entry name" value="RVT_1"/>
    <property type="match status" value="1"/>
</dbReference>
<evidence type="ECO:0000259" key="1">
    <source>
        <dbReference type="PROSITE" id="PS50878"/>
    </source>
</evidence>
<protein>
    <submittedName>
        <fullName evidence="2">RNA-directed DNA polymerase from mobile element jockey</fullName>
    </submittedName>
</protein>
<accession>A0A2P2I0P6</accession>
<dbReference type="PANTHER" id="PTHR36688">
    <property type="entry name" value="ENDO/EXONUCLEASE/PHOSPHATASE DOMAIN-CONTAINING PROTEIN"/>
    <property type="match status" value="1"/>
</dbReference>
<dbReference type="AlphaFoldDB" id="A0A2P2I0P6"/>
<dbReference type="GO" id="GO:0003964">
    <property type="term" value="F:RNA-directed DNA polymerase activity"/>
    <property type="evidence" value="ECO:0007669"/>
    <property type="project" value="UniProtKB-KW"/>
</dbReference>
<dbReference type="InterPro" id="IPR000477">
    <property type="entry name" value="RT_dom"/>
</dbReference>
<dbReference type="InterPro" id="IPR043502">
    <property type="entry name" value="DNA/RNA_pol_sf"/>
</dbReference>
<dbReference type="SUPFAM" id="SSF56219">
    <property type="entry name" value="DNase I-like"/>
    <property type="match status" value="1"/>
</dbReference>
<dbReference type="Pfam" id="PF14529">
    <property type="entry name" value="Exo_endo_phos_2"/>
    <property type="match status" value="1"/>
</dbReference>
<keyword evidence="2" id="KW-0548">Nucleotidyltransferase</keyword>
<dbReference type="PANTHER" id="PTHR36688:SF2">
    <property type="entry name" value="ENDONUCLEASE_EXONUCLEASE_PHOSPHATASE DOMAIN-CONTAINING PROTEIN"/>
    <property type="match status" value="1"/>
</dbReference>
<dbReference type="InterPro" id="IPR036691">
    <property type="entry name" value="Endo/exonu/phosph_ase_sf"/>
</dbReference>
<organism evidence="2">
    <name type="scientific">Hirondellea gigas</name>
    <dbReference type="NCBI Taxonomy" id="1518452"/>
    <lineage>
        <taxon>Eukaryota</taxon>
        <taxon>Metazoa</taxon>
        <taxon>Ecdysozoa</taxon>
        <taxon>Arthropoda</taxon>
        <taxon>Crustacea</taxon>
        <taxon>Multicrustacea</taxon>
        <taxon>Malacostraca</taxon>
        <taxon>Eumalacostraca</taxon>
        <taxon>Peracarida</taxon>
        <taxon>Amphipoda</taxon>
        <taxon>Amphilochidea</taxon>
        <taxon>Lysianassida</taxon>
        <taxon>Lysianassidira</taxon>
        <taxon>Lysianassoidea</taxon>
        <taxon>Lysianassidae</taxon>
        <taxon>Hirondellea</taxon>
    </lineage>
</organism>
<dbReference type="Gene3D" id="3.60.10.10">
    <property type="entry name" value="Endonuclease/exonuclease/phosphatase"/>
    <property type="match status" value="1"/>
</dbReference>
<proteinExistence type="evidence at transcript level"/>
<keyword evidence="2" id="KW-0808">Transferase</keyword>
<dbReference type="PROSITE" id="PS50878">
    <property type="entry name" value="RT_POL"/>
    <property type="match status" value="1"/>
</dbReference>
<dbReference type="EMBL" id="IACF01001919">
    <property type="protein sequence ID" value="LAB67593.1"/>
    <property type="molecule type" value="mRNA"/>
</dbReference>
<dbReference type="InterPro" id="IPR005135">
    <property type="entry name" value="Endo/exonuclease/phosphatase"/>
</dbReference>
<dbReference type="InterPro" id="IPR052560">
    <property type="entry name" value="RdDP_mobile_element"/>
</dbReference>